<dbReference type="Pfam" id="PF00534">
    <property type="entry name" value="Glycos_transf_1"/>
    <property type="match status" value="1"/>
</dbReference>
<evidence type="ECO:0000313" key="3">
    <source>
        <dbReference type="EMBL" id="MDT0575786.1"/>
    </source>
</evidence>
<dbReference type="Proteomes" id="UP001259803">
    <property type="component" value="Unassembled WGS sequence"/>
</dbReference>
<gene>
    <name evidence="3" type="ORF">RM533_06265</name>
</gene>
<comment type="caution">
    <text evidence="3">The sequence shown here is derived from an EMBL/GenBank/DDBJ whole genome shotgun (WGS) entry which is preliminary data.</text>
</comment>
<evidence type="ECO:0000313" key="4">
    <source>
        <dbReference type="Proteomes" id="UP001259803"/>
    </source>
</evidence>
<dbReference type="EC" id="2.4.-.-" evidence="3"/>
<sequence length="381" mass="42243">MKTNQAVRVGFRVGKYPEISETFIDAQIADMASRGFAVSLLGDTVAPGTGSGVAVYQTLPRGRVAQKIWPMLPWRMRQAWIAATERRWAARNDVIVCNFGWFGAQFERFTRAGQRPPFVTIFHGADLSRNLRDEGERIYDDLLANCDLLLTVSDLYRRRLLELGAPAEKIAVQRMGVDLSQLAFTPRSPDRPVSRILHVGRLVEKKGTEFLLRAFAATRSDPGMSAITLDIVGTGPLRSGLEQLAATLAITDRVNFAGALPHDTVRAMLEKTDLFILPSVTAADGDMEGVPVALMEAMASGIPVISTRHSGIPELVEHEVTGLLADERDVEQLAAQIRRMVADATLRNRLVHAARERVEQQFNRKRLHDALADMLRTLARR</sequence>
<dbReference type="PANTHER" id="PTHR45947">
    <property type="entry name" value="SULFOQUINOVOSYL TRANSFERASE SQD2"/>
    <property type="match status" value="1"/>
</dbReference>
<evidence type="ECO:0000259" key="2">
    <source>
        <dbReference type="Pfam" id="PF13439"/>
    </source>
</evidence>
<dbReference type="InterPro" id="IPR001296">
    <property type="entry name" value="Glyco_trans_1"/>
</dbReference>
<dbReference type="PANTHER" id="PTHR45947:SF14">
    <property type="entry name" value="SLL1723 PROTEIN"/>
    <property type="match status" value="1"/>
</dbReference>
<protein>
    <submittedName>
        <fullName evidence="3">Glycosyltransferase</fullName>
        <ecNumber evidence="3">2.4.-.-</ecNumber>
    </submittedName>
</protein>
<keyword evidence="3" id="KW-0808">Transferase</keyword>
<name>A0ABU2ZGR6_9SPHN</name>
<dbReference type="EMBL" id="JAVRHS010000003">
    <property type="protein sequence ID" value="MDT0575786.1"/>
    <property type="molecule type" value="Genomic_DNA"/>
</dbReference>
<reference evidence="3 4" key="1">
    <citation type="submission" date="2023-09" db="EMBL/GenBank/DDBJ databases">
        <authorList>
            <person name="Rey-Velasco X."/>
        </authorList>
    </citation>
    <scope>NUCLEOTIDE SEQUENCE [LARGE SCALE GENOMIC DNA]</scope>
    <source>
        <strain evidence="3 4">F390</strain>
    </source>
</reference>
<dbReference type="GO" id="GO:0016757">
    <property type="term" value="F:glycosyltransferase activity"/>
    <property type="evidence" value="ECO:0007669"/>
    <property type="project" value="UniProtKB-KW"/>
</dbReference>
<feature type="domain" description="Glycosyl transferase family 1" evidence="1">
    <location>
        <begin position="196"/>
        <end position="357"/>
    </location>
</feature>
<feature type="domain" description="Glycosyltransferase subfamily 4-like N-terminal" evidence="2">
    <location>
        <begin position="21"/>
        <end position="180"/>
    </location>
</feature>
<evidence type="ECO:0000259" key="1">
    <source>
        <dbReference type="Pfam" id="PF00534"/>
    </source>
</evidence>
<dbReference type="RefSeq" id="WP_311340349.1">
    <property type="nucleotide sequence ID" value="NZ_JAVRHS010000003.1"/>
</dbReference>
<dbReference type="InterPro" id="IPR028098">
    <property type="entry name" value="Glyco_trans_4-like_N"/>
</dbReference>
<keyword evidence="3" id="KW-0328">Glycosyltransferase</keyword>
<organism evidence="3 4">
    <name type="scientific">Croceicoccus esteveae</name>
    <dbReference type="NCBI Taxonomy" id="3075597"/>
    <lineage>
        <taxon>Bacteria</taxon>
        <taxon>Pseudomonadati</taxon>
        <taxon>Pseudomonadota</taxon>
        <taxon>Alphaproteobacteria</taxon>
        <taxon>Sphingomonadales</taxon>
        <taxon>Erythrobacteraceae</taxon>
        <taxon>Croceicoccus</taxon>
    </lineage>
</organism>
<dbReference type="InterPro" id="IPR050194">
    <property type="entry name" value="Glycosyltransferase_grp1"/>
</dbReference>
<dbReference type="SUPFAM" id="SSF53756">
    <property type="entry name" value="UDP-Glycosyltransferase/glycogen phosphorylase"/>
    <property type="match status" value="1"/>
</dbReference>
<accession>A0ABU2ZGR6</accession>
<keyword evidence="4" id="KW-1185">Reference proteome</keyword>
<proteinExistence type="predicted"/>
<dbReference type="Gene3D" id="3.40.50.2000">
    <property type="entry name" value="Glycogen Phosphorylase B"/>
    <property type="match status" value="2"/>
</dbReference>
<dbReference type="Pfam" id="PF13439">
    <property type="entry name" value="Glyco_transf_4"/>
    <property type="match status" value="1"/>
</dbReference>